<evidence type="ECO:0000313" key="3">
    <source>
        <dbReference type="Proteomes" id="UP001634007"/>
    </source>
</evidence>
<comment type="caution">
    <text evidence="2">The sequence shown here is derived from an EMBL/GenBank/DDBJ whole genome shotgun (WGS) entry which is preliminary data.</text>
</comment>
<evidence type="ECO:0000256" key="1">
    <source>
        <dbReference type="SAM" id="MobiDB-lite"/>
    </source>
</evidence>
<feature type="compositionally biased region" description="Basic and acidic residues" evidence="1">
    <location>
        <begin position="14"/>
        <end position="26"/>
    </location>
</feature>
<proteinExistence type="predicted"/>
<keyword evidence="3" id="KW-1185">Reference proteome</keyword>
<dbReference type="AlphaFoldDB" id="A0ABD3J2F4"/>
<sequence length="93" mass="10549">MESKDGDGNGGGRRAAENGGERKDLCSEETGWTGEKEMDTRVKRRNLRKGELFIPKRTTISLGLRRRRRVESLEKAAAREFTGCRILAPKFPR</sequence>
<dbReference type="Proteomes" id="UP001634007">
    <property type="component" value="Unassembled WGS sequence"/>
</dbReference>
<name>A0ABD3J2F4_EUCGL</name>
<accession>A0ABD3J2F4</accession>
<reference evidence="2 3" key="1">
    <citation type="submission" date="2024-11" db="EMBL/GenBank/DDBJ databases">
        <title>Chromosome-level genome assembly of Eucalyptus globulus Labill. provides insights into its genome evolution.</title>
        <authorList>
            <person name="Li X."/>
        </authorList>
    </citation>
    <scope>NUCLEOTIDE SEQUENCE [LARGE SCALE GENOMIC DNA]</scope>
    <source>
        <strain evidence="2">CL2024</strain>
        <tissue evidence="2">Fresh tender leaves</tissue>
    </source>
</reference>
<evidence type="ECO:0000313" key="2">
    <source>
        <dbReference type="EMBL" id="KAL3720289.1"/>
    </source>
</evidence>
<feature type="region of interest" description="Disordered" evidence="1">
    <location>
        <begin position="1"/>
        <end position="40"/>
    </location>
</feature>
<gene>
    <name evidence="2" type="ORF">ACJRO7_005166</name>
</gene>
<organism evidence="2 3">
    <name type="scientific">Eucalyptus globulus</name>
    <name type="common">Tasmanian blue gum</name>
    <dbReference type="NCBI Taxonomy" id="34317"/>
    <lineage>
        <taxon>Eukaryota</taxon>
        <taxon>Viridiplantae</taxon>
        <taxon>Streptophyta</taxon>
        <taxon>Embryophyta</taxon>
        <taxon>Tracheophyta</taxon>
        <taxon>Spermatophyta</taxon>
        <taxon>Magnoliopsida</taxon>
        <taxon>eudicotyledons</taxon>
        <taxon>Gunneridae</taxon>
        <taxon>Pentapetalae</taxon>
        <taxon>rosids</taxon>
        <taxon>malvids</taxon>
        <taxon>Myrtales</taxon>
        <taxon>Myrtaceae</taxon>
        <taxon>Myrtoideae</taxon>
        <taxon>Eucalypteae</taxon>
        <taxon>Eucalyptus</taxon>
    </lineage>
</organism>
<protein>
    <submittedName>
        <fullName evidence="2">Uncharacterized protein</fullName>
    </submittedName>
</protein>
<dbReference type="EMBL" id="JBJKBG010000010">
    <property type="protein sequence ID" value="KAL3720289.1"/>
    <property type="molecule type" value="Genomic_DNA"/>
</dbReference>